<comment type="caution">
    <text evidence="3">The sequence shown here is derived from an EMBL/GenBank/DDBJ whole genome shotgun (WGS) entry which is preliminary data.</text>
</comment>
<keyword evidence="4" id="KW-1185">Reference proteome</keyword>
<dbReference type="Proteomes" id="UP000247233">
    <property type="component" value="Unassembled WGS sequence"/>
</dbReference>
<feature type="transmembrane region" description="Helical" evidence="1">
    <location>
        <begin position="158"/>
        <end position="181"/>
    </location>
</feature>
<evidence type="ECO:0008006" key="5">
    <source>
        <dbReference type="Google" id="ProtNLM"/>
    </source>
</evidence>
<gene>
    <name evidence="3" type="ORF">BO70DRAFT_400471</name>
</gene>
<feature type="chain" id="PRO_5016375342" description="Transmembrane protein" evidence="2">
    <location>
        <begin position="28"/>
        <end position="195"/>
    </location>
</feature>
<evidence type="ECO:0000256" key="2">
    <source>
        <dbReference type="SAM" id="SignalP"/>
    </source>
</evidence>
<dbReference type="VEuPathDB" id="FungiDB:BO70DRAFT_400471"/>
<keyword evidence="1" id="KW-0472">Membrane</keyword>
<organism evidence="3 4">
    <name type="scientific">Aspergillus heteromorphus CBS 117.55</name>
    <dbReference type="NCBI Taxonomy" id="1448321"/>
    <lineage>
        <taxon>Eukaryota</taxon>
        <taxon>Fungi</taxon>
        <taxon>Dikarya</taxon>
        <taxon>Ascomycota</taxon>
        <taxon>Pezizomycotina</taxon>
        <taxon>Eurotiomycetes</taxon>
        <taxon>Eurotiomycetidae</taxon>
        <taxon>Eurotiales</taxon>
        <taxon>Aspergillaceae</taxon>
        <taxon>Aspergillus</taxon>
        <taxon>Aspergillus subgen. Circumdati</taxon>
    </lineage>
</organism>
<keyword evidence="1" id="KW-0812">Transmembrane</keyword>
<keyword evidence="2" id="KW-0732">Signal</keyword>
<protein>
    <recommendedName>
        <fullName evidence="5">Transmembrane protein</fullName>
    </recommendedName>
</protein>
<evidence type="ECO:0000313" key="4">
    <source>
        <dbReference type="Proteomes" id="UP000247233"/>
    </source>
</evidence>
<evidence type="ECO:0000313" key="3">
    <source>
        <dbReference type="EMBL" id="PWY67896.1"/>
    </source>
</evidence>
<sequence>MHILTPLTSSFILSLLHITTHIASTTAGPLKAHSCLKICSTAKESCYTHADDNTNTNRDNPPSLELCDTIHRDCRSSCVRLFPPPPQHETGHEDPNEDEGDIWKLLLSDPWSSIPLPLEEEEEEEMQIYVGEMEDVQGGYDDKTPEGGYSGRDTFRGVIVMLTAGGFVFWVIWGAVGLMLFDEEVDGGGVFECVV</sequence>
<dbReference type="RefSeq" id="XP_025395107.1">
    <property type="nucleotide sequence ID" value="XM_025546925.1"/>
</dbReference>
<dbReference type="EMBL" id="MSFL01000039">
    <property type="protein sequence ID" value="PWY67896.1"/>
    <property type="molecule type" value="Genomic_DNA"/>
</dbReference>
<feature type="signal peptide" evidence="2">
    <location>
        <begin position="1"/>
        <end position="27"/>
    </location>
</feature>
<reference evidence="3 4" key="1">
    <citation type="submission" date="2016-12" db="EMBL/GenBank/DDBJ databases">
        <title>The genomes of Aspergillus section Nigri reveals drivers in fungal speciation.</title>
        <authorList>
            <consortium name="DOE Joint Genome Institute"/>
            <person name="Vesth T.C."/>
            <person name="Nybo J."/>
            <person name="Theobald S."/>
            <person name="Brandl J."/>
            <person name="Frisvad J.C."/>
            <person name="Nielsen K.F."/>
            <person name="Lyhne E.K."/>
            <person name="Kogle M.E."/>
            <person name="Kuo A."/>
            <person name="Riley R."/>
            <person name="Clum A."/>
            <person name="Nolan M."/>
            <person name="Lipzen A."/>
            <person name="Salamov A."/>
            <person name="Henrissat B."/>
            <person name="Wiebenga A."/>
            <person name="De Vries R.P."/>
            <person name="Grigoriev I.V."/>
            <person name="Mortensen U.H."/>
            <person name="Andersen M.R."/>
            <person name="Baker S.E."/>
        </authorList>
    </citation>
    <scope>NUCLEOTIDE SEQUENCE [LARGE SCALE GENOMIC DNA]</scope>
    <source>
        <strain evidence="3 4">CBS 117.55</strain>
    </source>
</reference>
<keyword evidence="1" id="KW-1133">Transmembrane helix</keyword>
<evidence type="ECO:0000256" key="1">
    <source>
        <dbReference type="SAM" id="Phobius"/>
    </source>
</evidence>
<dbReference type="AlphaFoldDB" id="A0A317V1M8"/>
<dbReference type="GeneID" id="37069162"/>
<name>A0A317V1M8_9EURO</name>
<proteinExistence type="predicted"/>
<accession>A0A317V1M8</accession>